<dbReference type="CTD" id="51073"/>
<dbReference type="GO" id="GO:0006412">
    <property type="term" value="P:translation"/>
    <property type="evidence" value="ECO:0007669"/>
    <property type="project" value="InterPro"/>
</dbReference>
<gene>
    <name evidence="9" type="primary">LOC100898925</name>
</gene>
<dbReference type="PANTHER" id="PTHR10746">
    <property type="entry name" value="50S RIBOSOMAL PROTEIN L4"/>
    <property type="match status" value="1"/>
</dbReference>
<reference evidence="9" key="1">
    <citation type="submission" date="2025-08" db="UniProtKB">
        <authorList>
            <consortium name="RefSeq"/>
        </authorList>
    </citation>
    <scope>IDENTIFICATION</scope>
</reference>
<dbReference type="GO" id="GO:0005840">
    <property type="term" value="C:ribosome"/>
    <property type="evidence" value="ECO:0007669"/>
    <property type="project" value="UniProtKB-KW"/>
</dbReference>
<dbReference type="Pfam" id="PF00573">
    <property type="entry name" value="Ribosomal_L4"/>
    <property type="match status" value="1"/>
</dbReference>
<keyword evidence="4" id="KW-0496">Mitochondrion</keyword>
<dbReference type="Gene3D" id="3.40.1370.10">
    <property type="match status" value="1"/>
</dbReference>
<comment type="subcellular location">
    <subcellularLocation>
        <location evidence="1">Mitochondrion</location>
    </subcellularLocation>
</comment>
<keyword evidence="8" id="KW-1185">Reference proteome</keyword>
<dbReference type="GO" id="GO:0003735">
    <property type="term" value="F:structural constituent of ribosome"/>
    <property type="evidence" value="ECO:0007669"/>
    <property type="project" value="InterPro"/>
</dbReference>
<keyword evidence="3 9" id="KW-0689">Ribosomal protein</keyword>
<evidence type="ECO:0000313" key="9">
    <source>
        <dbReference type="RefSeq" id="XP_003741107.1"/>
    </source>
</evidence>
<name>A0AAJ6QR41_9ACAR</name>
<evidence type="ECO:0000256" key="5">
    <source>
        <dbReference type="ARBA" id="ARBA00023274"/>
    </source>
</evidence>
<evidence type="ECO:0000313" key="8">
    <source>
        <dbReference type="Proteomes" id="UP000694867"/>
    </source>
</evidence>
<dbReference type="GO" id="GO:1990904">
    <property type="term" value="C:ribonucleoprotein complex"/>
    <property type="evidence" value="ECO:0007669"/>
    <property type="project" value="UniProtKB-KW"/>
</dbReference>
<sequence>MASNVIGRLARLSLSSVRTDRNVFRYSTTAVSETSLESSASEPVSVPPEDASVFGDVDSCTLLYQDALESWVETLKVKEIASKVGTTYLHPDVFGAFPRTDLLHWNCYWQKMYRRIDWGSAKCTFEMKGGGRKPWPQKGMGKARHGSIRSPLWHKGGKALGPRGPTSYYFMLPYTKRVHGLQAALSCKFAQNDLRIVDSLDSLPTDDPKFLEDLCEQRYWGPSVLFVHEDELAPRNLTMACDSVGHLNIMPVFGLNVYSMLKHETVVLSLKSCEMIQERIIYALRRSDAHLVDSKYKVRPIIERTEQPRPL</sequence>
<evidence type="ECO:0000256" key="3">
    <source>
        <dbReference type="ARBA" id="ARBA00022980"/>
    </source>
</evidence>
<evidence type="ECO:0000256" key="4">
    <source>
        <dbReference type="ARBA" id="ARBA00023128"/>
    </source>
</evidence>
<protein>
    <recommendedName>
        <fullName evidence="6">Large ribosomal subunit protein uL4m</fullName>
    </recommendedName>
    <alternativeName>
        <fullName evidence="7">39S ribosomal protein L4, mitochondrial</fullName>
    </alternativeName>
</protein>
<proteinExistence type="inferred from homology"/>
<dbReference type="InterPro" id="IPR013005">
    <property type="entry name" value="Ribosomal_uL4-like"/>
</dbReference>
<dbReference type="AlphaFoldDB" id="A0AAJ6QR41"/>
<dbReference type="InterPro" id="IPR023574">
    <property type="entry name" value="Ribosomal_uL4_dom_sf"/>
</dbReference>
<evidence type="ECO:0000256" key="2">
    <source>
        <dbReference type="ARBA" id="ARBA00010528"/>
    </source>
</evidence>
<evidence type="ECO:0000256" key="6">
    <source>
        <dbReference type="ARBA" id="ARBA00040565"/>
    </source>
</evidence>
<comment type="similarity">
    <text evidence="2">Belongs to the universal ribosomal protein uL4 family.</text>
</comment>
<dbReference type="InterPro" id="IPR002136">
    <property type="entry name" value="Ribosomal_uL4"/>
</dbReference>
<dbReference type="GO" id="GO:0005743">
    <property type="term" value="C:mitochondrial inner membrane"/>
    <property type="evidence" value="ECO:0007669"/>
    <property type="project" value="UniProtKB-ARBA"/>
</dbReference>
<dbReference type="GeneID" id="100898925"/>
<dbReference type="PANTHER" id="PTHR10746:SF6">
    <property type="entry name" value="LARGE RIBOSOMAL SUBUNIT PROTEIN UL4M"/>
    <property type="match status" value="1"/>
</dbReference>
<accession>A0AAJ6QR41</accession>
<evidence type="ECO:0000256" key="1">
    <source>
        <dbReference type="ARBA" id="ARBA00004173"/>
    </source>
</evidence>
<dbReference type="SUPFAM" id="SSF52166">
    <property type="entry name" value="Ribosomal protein L4"/>
    <property type="match status" value="1"/>
</dbReference>
<evidence type="ECO:0000256" key="7">
    <source>
        <dbReference type="ARBA" id="ARBA00082711"/>
    </source>
</evidence>
<dbReference type="RefSeq" id="XP_003741107.1">
    <property type="nucleotide sequence ID" value="XM_003741059.1"/>
</dbReference>
<organism evidence="8 9">
    <name type="scientific">Galendromus occidentalis</name>
    <name type="common">western predatory mite</name>
    <dbReference type="NCBI Taxonomy" id="34638"/>
    <lineage>
        <taxon>Eukaryota</taxon>
        <taxon>Metazoa</taxon>
        <taxon>Ecdysozoa</taxon>
        <taxon>Arthropoda</taxon>
        <taxon>Chelicerata</taxon>
        <taxon>Arachnida</taxon>
        <taxon>Acari</taxon>
        <taxon>Parasitiformes</taxon>
        <taxon>Mesostigmata</taxon>
        <taxon>Gamasina</taxon>
        <taxon>Phytoseioidea</taxon>
        <taxon>Phytoseiidae</taxon>
        <taxon>Typhlodrominae</taxon>
        <taxon>Galendromus</taxon>
    </lineage>
</organism>
<dbReference type="Proteomes" id="UP000694867">
    <property type="component" value="Unplaced"/>
</dbReference>
<keyword evidence="5" id="KW-0687">Ribonucleoprotein</keyword>
<dbReference type="FunFam" id="3.40.1370.10:FF:000005">
    <property type="entry name" value="39S ribosomal protein L4, mitochondrial"/>
    <property type="match status" value="1"/>
</dbReference>
<dbReference type="KEGG" id="goe:100898925"/>